<feature type="region of interest" description="Disordered" evidence="1">
    <location>
        <begin position="1"/>
        <end position="42"/>
    </location>
</feature>
<dbReference type="Proteomes" id="UP001219525">
    <property type="component" value="Unassembled WGS sequence"/>
</dbReference>
<feature type="domain" description="SET" evidence="2">
    <location>
        <begin position="116"/>
        <end position="271"/>
    </location>
</feature>
<organism evidence="3 4">
    <name type="scientific">Mycena pura</name>
    <dbReference type="NCBI Taxonomy" id="153505"/>
    <lineage>
        <taxon>Eukaryota</taxon>
        <taxon>Fungi</taxon>
        <taxon>Dikarya</taxon>
        <taxon>Basidiomycota</taxon>
        <taxon>Agaricomycotina</taxon>
        <taxon>Agaricomycetes</taxon>
        <taxon>Agaricomycetidae</taxon>
        <taxon>Agaricales</taxon>
        <taxon>Marasmiineae</taxon>
        <taxon>Mycenaceae</taxon>
        <taxon>Mycena</taxon>
    </lineage>
</organism>
<evidence type="ECO:0000313" key="3">
    <source>
        <dbReference type="EMBL" id="KAJ7217771.1"/>
    </source>
</evidence>
<protein>
    <recommendedName>
        <fullName evidence="2">SET domain-containing protein</fullName>
    </recommendedName>
</protein>
<dbReference type="SMART" id="SM00317">
    <property type="entry name" value="SET"/>
    <property type="match status" value="1"/>
</dbReference>
<evidence type="ECO:0000313" key="4">
    <source>
        <dbReference type="Proteomes" id="UP001219525"/>
    </source>
</evidence>
<evidence type="ECO:0000256" key="1">
    <source>
        <dbReference type="SAM" id="MobiDB-lite"/>
    </source>
</evidence>
<dbReference type="SUPFAM" id="SSF82199">
    <property type="entry name" value="SET domain"/>
    <property type="match status" value="1"/>
</dbReference>
<feature type="compositionally biased region" description="Basic and acidic residues" evidence="1">
    <location>
        <begin position="19"/>
        <end position="35"/>
    </location>
</feature>
<dbReference type="PROSITE" id="PS50280">
    <property type="entry name" value="SET"/>
    <property type="match status" value="1"/>
</dbReference>
<proteinExistence type="predicted"/>
<dbReference type="AlphaFoldDB" id="A0AAD6VV86"/>
<dbReference type="InterPro" id="IPR046341">
    <property type="entry name" value="SET_dom_sf"/>
</dbReference>
<dbReference type="PANTHER" id="PTHR47332:SF4">
    <property type="entry name" value="SET DOMAIN-CONTAINING PROTEIN 5"/>
    <property type="match status" value="1"/>
</dbReference>
<comment type="caution">
    <text evidence="3">The sequence shown here is derived from an EMBL/GenBank/DDBJ whole genome shotgun (WGS) entry which is preliminary data.</text>
</comment>
<dbReference type="Gene3D" id="2.170.270.10">
    <property type="entry name" value="SET domain"/>
    <property type="match status" value="1"/>
</dbReference>
<sequence>MRRGYLLGKRDSPYPTRNTKPDRDDRRLFTDEHDAPPTVSAPPYTVKELREWGKGNIRLSDDPSMSAKVNLHDLGLFQRLVFRNIRVGTVQVSVLLDSAVLSLLPTRFSSPPTPLENAIEFRSAGANGMGVFATRDIRPAALIHVEHPTTVTQNTLVLNFGMTRVEVYRELFQRVPEQTLPSLLDLCNSQPDEMAIEEAILRSNAIAIKLPSPAVPGSLAMGHNAIFLRTSRLNHSCSPNAFHRFDPQTFALTVHTICPIAKGEEIVHSYIDLTSATTREARRSLLRDLCHFECTCNRCALSDPAAVLQSDERRQKIHDMTRETVLAPLEAWYRGHGRADLKTVIAFHLAAVEEMRIEGLYHYQYQLHISQLAVCYAAIEDIRSFRLWMGRARDIAVRNLAADEAADMLRFIVYPETFSAWGWARKNTSTVSPPPTETSTTCLVPRMINSKA</sequence>
<dbReference type="PANTHER" id="PTHR47332">
    <property type="entry name" value="SET DOMAIN-CONTAINING PROTEIN 5"/>
    <property type="match status" value="1"/>
</dbReference>
<gene>
    <name evidence="3" type="ORF">GGX14DRAFT_495004</name>
</gene>
<accession>A0AAD6VV86</accession>
<dbReference type="InterPro" id="IPR053185">
    <property type="entry name" value="SET_domain_protein"/>
</dbReference>
<dbReference type="InterPro" id="IPR001214">
    <property type="entry name" value="SET_dom"/>
</dbReference>
<dbReference type="CDD" id="cd20071">
    <property type="entry name" value="SET_SMYD"/>
    <property type="match status" value="1"/>
</dbReference>
<reference evidence="3" key="1">
    <citation type="submission" date="2023-03" db="EMBL/GenBank/DDBJ databases">
        <title>Massive genome expansion in bonnet fungi (Mycena s.s.) driven by repeated elements and novel gene families across ecological guilds.</title>
        <authorList>
            <consortium name="Lawrence Berkeley National Laboratory"/>
            <person name="Harder C.B."/>
            <person name="Miyauchi S."/>
            <person name="Viragh M."/>
            <person name="Kuo A."/>
            <person name="Thoen E."/>
            <person name="Andreopoulos B."/>
            <person name="Lu D."/>
            <person name="Skrede I."/>
            <person name="Drula E."/>
            <person name="Henrissat B."/>
            <person name="Morin E."/>
            <person name="Kohler A."/>
            <person name="Barry K."/>
            <person name="LaButti K."/>
            <person name="Morin E."/>
            <person name="Salamov A."/>
            <person name="Lipzen A."/>
            <person name="Mereny Z."/>
            <person name="Hegedus B."/>
            <person name="Baldrian P."/>
            <person name="Stursova M."/>
            <person name="Weitz H."/>
            <person name="Taylor A."/>
            <person name="Grigoriev I.V."/>
            <person name="Nagy L.G."/>
            <person name="Martin F."/>
            <person name="Kauserud H."/>
        </authorList>
    </citation>
    <scope>NUCLEOTIDE SEQUENCE</scope>
    <source>
        <strain evidence="3">9144</strain>
    </source>
</reference>
<keyword evidence="4" id="KW-1185">Reference proteome</keyword>
<dbReference type="EMBL" id="JARJCW010000013">
    <property type="protein sequence ID" value="KAJ7217771.1"/>
    <property type="molecule type" value="Genomic_DNA"/>
</dbReference>
<name>A0AAD6VV86_9AGAR</name>
<evidence type="ECO:0000259" key="2">
    <source>
        <dbReference type="PROSITE" id="PS50280"/>
    </source>
</evidence>
<dbReference type="Pfam" id="PF00856">
    <property type="entry name" value="SET"/>
    <property type="match status" value="1"/>
</dbReference>